<dbReference type="Gene3D" id="3.10.180.10">
    <property type="entry name" value="2,3-Dihydroxybiphenyl 1,2-Dioxygenase, domain 1"/>
    <property type="match status" value="1"/>
</dbReference>
<dbReference type="InterPro" id="IPR004360">
    <property type="entry name" value="Glyas_Fos-R_dOase_dom"/>
</dbReference>
<organism evidence="3 4">
    <name type="scientific">Caulobacter segnis</name>
    <dbReference type="NCBI Taxonomy" id="88688"/>
    <lineage>
        <taxon>Bacteria</taxon>
        <taxon>Pseudomonadati</taxon>
        <taxon>Pseudomonadota</taxon>
        <taxon>Alphaproteobacteria</taxon>
        <taxon>Caulobacterales</taxon>
        <taxon>Caulobacteraceae</taxon>
        <taxon>Caulobacter</taxon>
    </lineage>
</organism>
<dbReference type="SUPFAM" id="SSF54593">
    <property type="entry name" value="Glyoxalase/Bleomycin resistance protein/Dihydroxybiphenyl dioxygenase"/>
    <property type="match status" value="1"/>
</dbReference>
<dbReference type="CDD" id="cd06587">
    <property type="entry name" value="VOC"/>
    <property type="match status" value="1"/>
</dbReference>
<feature type="domain" description="VOC" evidence="2">
    <location>
        <begin position="5"/>
        <end position="154"/>
    </location>
</feature>
<dbReference type="InterPro" id="IPR029068">
    <property type="entry name" value="Glyas_Bleomycin-R_OHBP_Dase"/>
</dbReference>
<dbReference type="Proteomes" id="UP001057520">
    <property type="component" value="Chromosome"/>
</dbReference>
<dbReference type="Pfam" id="PF00903">
    <property type="entry name" value="Glyoxalase"/>
    <property type="match status" value="1"/>
</dbReference>
<protein>
    <submittedName>
        <fullName evidence="3">VOC family protein</fullName>
    </submittedName>
</protein>
<name>A0ABY4ZXY0_9CAUL</name>
<proteinExistence type="predicted"/>
<evidence type="ECO:0000259" key="2">
    <source>
        <dbReference type="PROSITE" id="PS51819"/>
    </source>
</evidence>
<gene>
    <name evidence="3" type="ORF">MZV50_05700</name>
</gene>
<evidence type="ECO:0000313" key="4">
    <source>
        <dbReference type="Proteomes" id="UP001057520"/>
    </source>
</evidence>
<evidence type="ECO:0000256" key="1">
    <source>
        <dbReference type="SAM" id="MobiDB-lite"/>
    </source>
</evidence>
<dbReference type="PANTHER" id="PTHR21366">
    <property type="entry name" value="GLYOXALASE FAMILY PROTEIN"/>
    <property type="match status" value="1"/>
</dbReference>
<dbReference type="PANTHER" id="PTHR21366:SF31">
    <property type="entry name" value="METALLOTHIOL TRANSFERASE FOSB"/>
    <property type="match status" value="1"/>
</dbReference>
<reference evidence="3 4" key="1">
    <citation type="submission" date="2022-04" db="EMBL/GenBank/DDBJ databases">
        <title>Genome sequence of soybean root-associated Caulobacter segnis RL271.</title>
        <authorList>
            <person name="Longley R."/>
            <person name="Bonito G."/>
            <person name="Trigodet F."/>
            <person name="Crosson S."/>
            <person name="Fiebig A."/>
        </authorList>
    </citation>
    <scope>NUCLEOTIDE SEQUENCE [LARGE SCALE GENOMIC DNA]</scope>
    <source>
        <strain evidence="3 4">RL271</strain>
    </source>
</reference>
<dbReference type="EMBL" id="CP096040">
    <property type="protein sequence ID" value="USQ97049.1"/>
    <property type="molecule type" value="Genomic_DNA"/>
</dbReference>
<evidence type="ECO:0000313" key="3">
    <source>
        <dbReference type="EMBL" id="USQ97049.1"/>
    </source>
</evidence>
<keyword evidence="4" id="KW-1185">Reference proteome</keyword>
<dbReference type="PROSITE" id="PS51819">
    <property type="entry name" value="VOC"/>
    <property type="match status" value="1"/>
</dbReference>
<accession>A0ABY4ZXY0</accession>
<sequence>MNINGVNHLALVCRDMAQTVKFYTEVLEMPLVKTVALPDGGQHFFFDCGGGSCLAFFWWPETPPAAPGIASVRAFPADSKTAVGSMNHIAFTVDEADLEACLERLQAAGVPALPVVVNHDDSEMGVARTPHPGVFVRSVYFTDPNGIMMELAAFTRDFGPEDVRHEPAGASKPLPEKEGVVA</sequence>
<dbReference type="InterPro" id="IPR037523">
    <property type="entry name" value="VOC_core"/>
</dbReference>
<dbReference type="InterPro" id="IPR050383">
    <property type="entry name" value="GlyoxalaseI/FosfomycinResist"/>
</dbReference>
<feature type="region of interest" description="Disordered" evidence="1">
    <location>
        <begin position="162"/>
        <end position="182"/>
    </location>
</feature>